<dbReference type="GO" id="GO:0015074">
    <property type="term" value="P:DNA integration"/>
    <property type="evidence" value="ECO:0007669"/>
    <property type="project" value="InterPro"/>
</dbReference>
<dbReference type="Proteomes" id="UP000199614">
    <property type="component" value="Unassembled WGS sequence"/>
</dbReference>
<feature type="region of interest" description="Disordered" evidence="2">
    <location>
        <begin position="66"/>
        <end position="96"/>
    </location>
</feature>
<proteinExistence type="predicted"/>
<dbReference type="EMBL" id="FOUY01000034">
    <property type="protein sequence ID" value="SFO17806.1"/>
    <property type="molecule type" value="Genomic_DNA"/>
</dbReference>
<dbReference type="Gene3D" id="1.10.443.10">
    <property type="entry name" value="Intergrase catalytic core"/>
    <property type="match status" value="1"/>
</dbReference>
<reference evidence="4 5" key="1">
    <citation type="submission" date="2016-10" db="EMBL/GenBank/DDBJ databases">
        <authorList>
            <person name="de Groot N.N."/>
        </authorList>
    </citation>
    <scope>NUCLEOTIDE SEQUENCE [LARGE SCALE GENOMIC DNA]</scope>
    <source>
        <strain evidence="4 5">CGMCC 4.1877</strain>
    </source>
</reference>
<evidence type="ECO:0000256" key="1">
    <source>
        <dbReference type="ARBA" id="ARBA00023172"/>
    </source>
</evidence>
<dbReference type="InterPro" id="IPR011010">
    <property type="entry name" value="DNA_brk_join_enz"/>
</dbReference>
<protein>
    <submittedName>
        <fullName evidence="4">Phage integrase family protein</fullName>
    </submittedName>
</protein>
<dbReference type="AlphaFoldDB" id="A0A1I5F2H1"/>
<name>A0A1I5F2H1_PSUAM</name>
<dbReference type="RefSeq" id="WP_093351121.1">
    <property type="nucleotide sequence ID" value="NZ_FOUY01000034.1"/>
</dbReference>
<organism evidence="4 5">
    <name type="scientific">Pseudonocardia ammonioxydans</name>
    <dbReference type="NCBI Taxonomy" id="260086"/>
    <lineage>
        <taxon>Bacteria</taxon>
        <taxon>Bacillati</taxon>
        <taxon>Actinomycetota</taxon>
        <taxon>Actinomycetes</taxon>
        <taxon>Pseudonocardiales</taxon>
        <taxon>Pseudonocardiaceae</taxon>
        <taxon>Pseudonocardia</taxon>
    </lineage>
</organism>
<dbReference type="PROSITE" id="PS51898">
    <property type="entry name" value="TYR_RECOMBINASE"/>
    <property type="match status" value="1"/>
</dbReference>
<sequence>MLIRLLDKDTDVRIHDLRHTYASWLLQSRKVSIEGISELTGHASIATTQRYPHLADSQWASVVDALKEQAAPSLPQNDHSTGSDDPAVRRLRRSEG</sequence>
<feature type="domain" description="Tyr recombinase" evidence="3">
    <location>
        <begin position="1"/>
        <end position="64"/>
    </location>
</feature>
<gene>
    <name evidence="4" type="ORF">SAMN05216207_103457</name>
</gene>
<dbReference type="InterPro" id="IPR002104">
    <property type="entry name" value="Integrase_catalytic"/>
</dbReference>
<dbReference type="InterPro" id="IPR013762">
    <property type="entry name" value="Integrase-like_cat_sf"/>
</dbReference>
<keyword evidence="5" id="KW-1185">Reference proteome</keyword>
<evidence type="ECO:0000313" key="5">
    <source>
        <dbReference type="Proteomes" id="UP000199614"/>
    </source>
</evidence>
<keyword evidence="1" id="KW-0233">DNA recombination</keyword>
<evidence type="ECO:0000256" key="2">
    <source>
        <dbReference type="SAM" id="MobiDB-lite"/>
    </source>
</evidence>
<dbReference type="OrthoDB" id="4529782at2"/>
<dbReference type="STRING" id="260086.SAMN05216207_103457"/>
<evidence type="ECO:0000313" key="4">
    <source>
        <dbReference type="EMBL" id="SFO17806.1"/>
    </source>
</evidence>
<dbReference type="Pfam" id="PF00589">
    <property type="entry name" value="Phage_integrase"/>
    <property type="match status" value="1"/>
</dbReference>
<dbReference type="GO" id="GO:0003677">
    <property type="term" value="F:DNA binding"/>
    <property type="evidence" value="ECO:0007669"/>
    <property type="project" value="InterPro"/>
</dbReference>
<dbReference type="GO" id="GO:0006310">
    <property type="term" value="P:DNA recombination"/>
    <property type="evidence" value="ECO:0007669"/>
    <property type="project" value="UniProtKB-KW"/>
</dbReference>
<dbReference type="SUPFAM" id="SSF56349">
    <property type="entry name" value="DNA breaking-rejoining enzymes"/>
    <property type="match status" value="1"/>
</dbReference>
<evidence type="ECO:0000259" key="3">
    <source>
        <dbReference type="PROSITE" id="PS51898"/>
    </source>
</evidence>
<accession>A0A1I5F2H1</accession>